<gene>
    <name evidence="1" type="ORF">DL89DRAFT_67039</name>
</gene>
<dbReference type="AlphaFoldDB" id="A0A1Y1VR84"/>
<reference evidence="1 2" key="1">
    <citation type="submission" date="2016-07" db="EMBL/GenBank/DDBJ databases">
        <title>Pervasive Adenine N6-methylation of Active Genes in Fungi.</title>
        <authorList>
            <consortium name="DOE Joint Genome Institute"/>
            <person name="Mondo S.J."/>
            <person name="Dannebaum R.O."/>
            <person name="Kuo R.C."/>
            <person name="Labutti K."/>
            <person name="Haridas S."/>
            <person name="Kuo A."/>
            <person name="Salamov A."/>
            <person name="Ahrendt S.R."/>
            <person name="Lipzen A."/>
            <person name="Sullivan W."/>
            <person name="Andreopoulos W.B."/>
            <person name="Clum A."/>
            <person name="Lindquist E."/>
            <person name="Daum C."/>
            <person name="Ramamoorthy G.K."/>
            <person name="Gryganskyi A."/>
            <person name="Culley D."/>
            <person name="Magnuson J.K."/>
            <person name="James T.Y."/>
            <person name="O'Malley M.A."/>
            <person name="Stajich J.E."/>
            <person name="Spatafora J.W."/>
            <person name="Visel A."/>
            <person name="Grigoriev I.V."/>
        </authorList>
    </citation>
    <scope>NUCLEOTIDE SEQUENCE [LARGE SCALE GENOMIC DNA]</scope>
    <source>
        <strain evidence="1 2">ATCC 12442</strain>
    </source>
</reference>
<evidence type="ECO:0000313" key="1">
    <source>
        <dbReference type="EMBL" id="ORX63789.1"/>
    </source>
</evidence>
<comment type="caution">
    <text evidence="1">The sequence shown here is derived from an EMBL/GenBank/DDBJ whole genome shotgun (WGS) entry which is preliminary data.</text>
</comment>
<name>A0A1Y1VR84_9FUNG</name>
<dbReference type="Proteomes" id="UP000193922">
    <property type="component" value="Unassembled WGS sequence"/>
</dbReference>
<organism evidence="1 2">
    <name type="scientific">Linderina pennispora</name>
    <dbReference type="NCBI Taxonomy" id="61395"/>
    <lineage>
        <taxon>Eukaryota</taxon>
        <taxon>Fungi</taxon>
        <taxon>Fungi incertae sedis</taxon>
        <taxon>Zoopagomycota</taxon>
        <taxon>Kickxellomycotina</taxon>
        <taxon>Kickxellomycetes</taxon>
        <taxon>Kickxellales</taxon>
        <taxon>Kickxellaceae</taxon>
        <taxon>Linderina</taxon>
    </lineage>
</organism>
<proteinExistence type="predicted"/>
<evidence type="ECO:0000313" key="2">
    <source>
        <dbReference type="Proteomes" id="UP000193922"/>
    </source>
</evidence>
<accession>A0A1Y1VR84</accession>
<keyword evidence="2" id="KW-1185">Reference proteome</keyword>
<dbReference type="EMBL" id="MCFD01000154">
    <property type="protein sequence ID" value="ORX63789.1"/>
    <property type="molecule type" value="Genomic_DNA"/>
</dbReference>
<dbReference type="GeneID" id="63808613"/>
<sequence>MLRSSEHHPGAGHTLCQGWHASCIWRRRKSGFGLCTILREICANPRPPLDFPTPGHACRLFYVPIVFIKGQAHTLPLAAPPWVNGEHNSRLARTDWRGCMHDRFRKNTDRTTSPFICRTLLFVARQFFCSVAFSLISNTNSLLFLPSCSPLAVLRCFVHSPNHICPHTRI</sequence>
<protein>
    <submittedName>
        <fullName evidence="1">Uncharacterized protein</fullName>
    </submittedName>
</protein>
<dbReference type="RefSeq" id="XP_040739068.1">
    <property type="nucleotide sequence ID" value="XM_040891965.1"/>
</dbReference>